<proteinExistence type="predicted"/>
<accession>A0A7S9SU03</accession>
<organism evidence="1">
    <name type="scientific">Virus NIOZ-UU157</name>
    <dbReference type="NCBI Taxonomy" id="2763269"/>
    <lineage>
        <taxon>Viruses</taxon>
    </lineage>
</organism>
<name>A0A7S9SU03_9VIRU</name>
<protein>
    <submittedName>
        <fullName evidence="1">Uncharacterized protein</fullName>
    </submittedName>
</protein>
<evidence type="ECO:0000313" key="1">
    <source>
        <dbReference type="EMBL" id="QPI16511.1"/>
    </source>
</evidence>
<sequence>MYKVRKINFGWYKRRYGILLENLPPLKQKLLLNNRHMKWLDSDTQAFEVIFKVEDMNDHEKNVNKAIWNPFRETFTTLKELEKDADLISWNCGICKVPIKSRMDSKKVENFVCSKCSKAHNSRNRSVDGRIIDTSIRFTKHCKHLLKKEQREFMTYAKRSSKA</sequence>
<gene>
    <name evidence="1" type="ORF">NIOZUU157_00413</name>
</gene>
<dbReference type="EMBL" id="MW030570">
    <property type="protein sequence ID" value="QPI16511.1"/>
    <property type="molecule type" value="Genomic_DNA"/>
</dbReference>
<reference evidence="1" key="1">
    <citation type="submission" date="2020-08" db="EMBL/GenBank/DDBJ databases">
        <title>Bridging the membrane lipid divide: bacteria of the FCB group superphylum have the potential to synthesize archaeal ether lipids.</title>
        <authorList>
            <person name="Villanueva L."/>
            <person name="von Meijenfeldt F.A.B."/>
            <person name="Westbye A.B."/>
            <person name="Yadav S."/>
            <person name="Hopmans E.C."/>
            <person name="Dutilh B.E."/>
            <person name="Sinninghe Damste J.S."/>
        </authorList>
    </citation>
    <scope>NUCLEOTIDE SEQUENCE</scope>
    <source>
        <strain evidence="1">NIOZ-UU157</strain>
    </source>
</reference>